<organism evidence="1 3">
    <name type="scientific">Macrostomum lignano</name>
    <dbReference type="NCBI Taxonomy" id="282301"/>
    <lineage>
        <taxon>Eukaryota</taxon>
        <taxon>Metazoa</taxon>
        <taxon>Spiralia</taxon>
        <taxon>Lophotrochozoa</taxon>
        <taxon>Platyhelminthes</taxon>
        <taxon>Rhabditophora</taxon>
        <taxon>Macrostomorpha</taxon>
        <taxon>Macrostomida</taxon>
        <taxon>Macrostomidae</taxon>
        <taxon>Macrostomum</taxon>
    </lineage>
</organism>
<dbReference type="Proteomes" id="UP000095280">
    <property type="component" value="Unplaced"/>
</dbReference>
<dbReference type="AlphaFoldDB" id="A0A1I8HI78"/>
<evidence type="ECO:0000313" key="2">
    <source>
        <dbReference type="WBParaSite" id="maker-uti_cns_0006091-snap-gene-0.5-mRNA-1"/>
    </source>
</evidence>
<dbReference type="WBParaSite" id="maker-uti_cns_0006453-snap-gene-0.2-mRNA-1">
    <property type="protein sequence ID" value="maker-uti_cns_0006453-snap-gene-0.2-mRNA-1"/>
    <property type="gene ID" value="maker-uti_cns_0006453-snap-gene-0.2"/>
</dbReference>
<evidence type="ECO:0000313" key="1">
    <source>
        <dbReference type="Proteomes" id="UP000095280"/>
    </source>
</evidence>
<name>A0A1I8HI78_9PLAT</name>
<sequence>PGIAKAESARRFAPSGLSRKQLVAAGSQMLLTGRLPEAQSRASGRALDRHGFLRWAVLAAYAEACSKFDTTTKNATGSSLERLLASVPPTPLILDDLLSAAGCDPTASVTRESPPLPPTVSPELSDRSALVTALSLGMLSLAQCFISVARLPRLESQFQVSQCRVREEEGGSLVYRSEPTTLAGFVLLLLHRQRLAWLDCRELLESLADRGYRFHGNRVSDAGPLRCLHRLHPRRLDDGRPGVAETRICLVRRLLSWLLSNGWDGGGLSSGWDLQDCRHSDELHRLHAALSAAGVSPSSCDTCRCRRVASLSDLCCACVRRQLLKVSEMERPGFETGYGWRYEKAVRSLPLPLVLQQRCLDGGCLRTAALEKD</sequence>
<proteinExistence type="predicted"/>
<protein>
    <submittedName>
        <fullName evidence="2 3">DUF2384 domain-containing protein</fullName>
    </submittedName>
</protein>
<reference evidence="2 3" key="1">
    <citation type="submission" date="2016-11" db="UniProtKB">
        <authorList>
            <consortium name="WormBaseParasite"/>
        </authorList>
    </citation>
    <scope>IDENTIFICATION</scope>
</reference>
<dbReference type="WBParaSite" id="maker-uti_cns_0006091-snap-gene-0.5-mRNA-1">
    <property type="protein sequence ID" value="maker-uti_cns_0006091-snap-gene-0.5-mRNA-1"/>
    <property type="gene ID" value="maker-uti_cns_0006091-snap-gene-0.5"/>
</dbReference>
<accession>A0A1I8HI78</accession>
<evidence type="ECO:0000313" key="3">
    <source>
        <dbReference type="WBParaSite" id="maker-uti_cns_0006453-snap-gene-0.2-mRNA-1"/>
    </source>
</evidence>
<keyword evidence="1" id="KW-1185">Reference proteome</keyword>